<dbReference type="AlphaFoldDB" id="A0A2P2NG15"/>
<reference evidence="1" key="1">
    <citation type="submission" date="2018-02" db="EMBL/GenBank/DDBJ databases">
        <title>Rhizophora mucronata_Transcriptome.</title>
        <authorList>
            <person name="Meera S.P."/>
            <person name="Sreeshan A."/>
            <person name="Augustine A."/>
        </authorList>
    </citation>
    <scope>NUCLEOTIDE SEQUENCE</scope>
    <source>
        <tissue evidence="1">Leaf</tissue>
    </source>
</reference>
<protein>
    <submittedName>
        <fullName evidence="1">Uncharacterized protein</fullName>
    </submittedName>
</protein>
<organism evidence="1">
    <name type="scientific">Rhizophora mucronata</name>
    <name type="common">Asiatic mangrove</name>
    <dbReference type="NCBI Taxonomy" id="61149"/>
    <lineage>
        <taxon>Eukaryota</taxon>
        <taxon>Viridiplantae</taxon>
        <taxon>Streptophyta</taxon>
        <taxon>Embryophyta</taxon>
        <taxon>Tracheophyta</taxon>
        <taxon>Spermatophyta</taxon>
        <taxon>Magnoliopsida</taxon>
        <taxon>eudicotyledons</taxon>
        <taxon>Gunneridae</taxon>
        <taxon>Pentapetalae</taxon>
        <taxon>rosids</taxon>
        <taxon>fabids</taxon>
        <taxon>Malpighiales</taxon>
        <taxon>Rhizophoraceae</taxon>
        <taxon>Rhizophora</taxon>
    </lineage>
</organism>
<proteinExistence type="predicted"/>
<dbReference type="EMBL" id="GGEC01060910">
    <property type="protein sequence ID" value="MBX41394.1"/>
    <property type="molecule type" value="Transcribed_RNA"/>
</dbReference>
<name>A0A2P2NG15_RHIMU</name>
<accession>A0A2P2NG15</accession>
<sequence>MLGCYTPKYVEKPKQRKEKAIVILDNVKENPLQNVEGVKSFIKHNPKPKEIITDNDDEQFYKYNK</sequence>
<evidence type="ECO:0000313" key="1">
    <source>
        <dbReference type="EMBL" id="MBX41394.1"/>
    </source>
</evidence>